<proteinExistence type="predicted"/>
<dbReference type="GO" id="GO:0003700">
    <property type="term" value="F:DNA-binding transcription factor activity"/>
    <property type="evidence" value="ECO:0007669"/>
    <property type="project" value="InterPro"/>
</dbReference>
<reference evidence="1 2" key="1">
    <citation type="journal article" date="2013" name="Nat. Biotechnol.">
        <title>Genome sequences of rare, uncultured bacteria obtained by differential coverage binning of multiple metagenomes.</title>
        <authorList>
            <person name="Albertsen M."/>
            <person name="Hugenholtz P."/>
            <person name="Skarshewski A."/>
            <person name="Nielsen K.L."/>
            <person name="Tyson G.W."/>
            <person name="Nielsen P.H."/>
        </authorList>
    </citation>
    <scope>NUCLEOTIDE SEQUENCE [LARGE SCALE GENOMIC DNA]</scope>
    <source>
        <strain evidence="1">TM71</strain>
    </source>
</reference>
<evidence type="ECO:0000313" key="1">
    <source>
        <dbReference type="EMBL" id="AGL62113.1"/>
    </source>
</evidence>
<evidence type="ECO:0008006" key="3">
    <source>
        <dbReference type="Google" id="ProtNLM"/>
    </source>
</evidence>
<evidence type="ECO:0000313" key="2">
    <source>
        <dbReference type="Proteomes" id="UP000013893"/>
    </source>
</evidence>
<keyword evidence="2" id="KW-1185">Reference proteome</keyword>
<dbReference type="EMBL" id="CP005957">
    <property type="protein sequence ID" value="AGL62113.1"/>
    <property type="molecule type" value="Genomic_DNA"/>
</dbReference>
<dbReference type="KEGG" id="saal:L336_0405"/>
<accession>R4PKN3</accession>
<protein>
    <recommendedName>
        <fullName evidence="3">HTH marR-type domain-containing protein</fullName>
    </recommendedName>
</protein>
<dbReference type="Gene3D" id="1.10.10.10">
    <property type="entry name" value="Winged helix-like DNA-binding domain superfamily/Winged helix DNA-binding domain"/>
    <property type="match status" value="1"/>
</dbReference>
<dbReference type="HOGENOM" id="CLU_2449157_0_0_0"/>
<dbReference type="SUPFAM" id="SSF46785">
    <property type="entry name" value="Winged helix' DNA-binding domain"/>
    <property type="match status" value="1"/>
</dbReference>
<dbReference type="RefSeq" id="WP_015641563.1">
    <property type="nucleotide sequence ID" value="NC_021219.1"/>
</dbReference>
<dbReference type="InterPro" id="IPR036388">
    <property type="entry name" value="WH-like_DNA-bd_sf"/>
</dbReference>
<dbReference type="InterPro" id="IPR036390">
    <property type="entry name" value="WH_DNA-bd_sf"/>
</dbReference>
<dbReference type="OrthoDB" id="9795115at2"/>
<gene>
    <name evidence="1" type="ORF">L336_0405</name>
</gene>
<organism evidence="1 2">
    <name type="scientific">Candidatus Saccharimonas aalborgensis</name>
    <dbReference type="NCBI Taxonomy" id="1332188"/>
    <lineage>
        <taxon>Bacteria</taxon>
        <taxon>Candidatus Saccharimonadota</taxon>
        <taxon>Candidatus Saccharimonadia</taxon>
        <taxon>Candidatus Saccharimonadales</taxon>
        <taxon>Candidatus Saccharimonadaceae</taxon>
        <taxon>Candidatus Saccharimonas</taxon>
    </lineage>
</organism>
<name>R4PKN3_9BACT</name>
<dbReference type="STRING" id="1332188.L336_0405"/>
<dbReference type="Proteomes" id="UP000013893">
    <property type="component" value="Chromosome"/>
</dbReference>
<dbReference type="AlphaFoldDB" id="R4PKN3"/>
<sequence>MKKSTITLSNDEAIILQQISENGEDDVMGLAQSLRMSRQRVALLLSHLKRKGLITIQNSYGSWWVKTSVRGTRLVHYLWPEMQSMVRAV</sequence>